<dbReference type="AlphaFoldDB" id="A0A381NLT6"/>
<evidence type="ECO:0000313" key="2">
    <source>
        <dbReference type="EMBL" id="SUZ55571.1"/>
    </source>
</evidence>
<dbReference type="GO" id="GO:0008299">
    <property type="term" value="P:isoprenoid biosynthetic process"/>
    <property type="evidence" value="ECO:0007669"/>
    <property type="project" value="UniProtKB-ARBA"/>
</dbReference>
<keyword evidence="1" id="KW-0808">Transferase</keyword>
<dbReference type="EMBL" id="UINC01000448">
    <property type="protein sequence ID" value="SUZ55571.1"/>
    <property type="molecule type" value="Genomic_DNA"/>
</dbReference>
<dbReference type="InterPro" id="IPR044843">
    <property type="entry name" value="Trans_IPPS_bact-type"/>
</dbReference>
<evidence type="ECO:0000256" key="1">
    <source>
        <dbReference type="ARBA" id="ARBA00022679"/>
    </source>
</evidence>
<gene>
    <name evidence="2" type="ORF">METZ01_LOCUS8425</name>
</gene>
<dbReference type="SFLD" id="SFLDG01212">
    <property type="entry name" value="Phytoene_synthase_like"/>
    <property type="match status" value="1"/>
</dbReference>
<organism evidence="2">
    <name type="scientific">marine metagenome</name>
    <dbReference type="NCBI Taxonomy" id="408172"/>
    <lineage>
        <taxon>unclassified sequences</taxon>
        <taxon>metagenomes</taxon>
        <taxon>ecological metagenomes</taxon>
    </lineage>
</organism>
<dbReference type="InterPro" id="IPR008949">
    <property type="entry name" value="Isoprenoid_synthase_dom_sf"/>
</dbReference>
<dbReference type="InterPro" id="IPR002060">
    <property type="entry name" value="Squ/phyt_synthse"/>
</dbReference>
<dbReference type="Pfam" id="PF00494">
    <property type="entry name" value="SQS_PSY"/>
    <property type="match status" value="1"/>
</dbReference>
<evidence type="ECO:0008006" key="3">
    <source>
        <dbReference type="Google" id="ProtNLM"/>
    </source>
</evidence>
<dbReference type="SFLD" id="SFLDS00005">
    <property type="entry name" value="Isoprenoid_Synthase_Type_I"/>
    <property type="match status" value="1"/>
</dbReference>
<dbReference type="InterPro" id="IPR033904">
    <property type="entry name" value="Trans_IPPS_HH"/>
</dbReference>
<sequence length="287" mass="32539">MARDTNFYYSFLVLPSAKRKAIVAVWDFCRAVDDAVDCPADNQLGEPAGQVLHLWREELASCYNALTPTTRQGRNLKAVVAEFKLPRRPFDDLIDGVEMDTVARRYRTFDDLYEYCVRVASAVGLLCIEIFGYRDPQTRDYAIALGVALQLTNIIRDIPTDLQRGRLYLPTDDLERFGCSEEDLCHGASERVISLLHYECAQARLFYDKADALLPSVDRRRMVAAEIMGAIYFTILKRIEGRDCDVFSSVVRVPRWRRVVIAGTVWLKTMVGITGVRGGKGGRDRQV</sequence>
<dbReference type="SUPFAM" id="SSF48576">
    <property type="entry name" value="Terpenoid synthases"/>
    <property type="match status" value="1"/>
</dbReference>
<dbReference type="GO" id="GO:0004311">
    <property type="term" value="F:geranylgeranyl diphosphate synthase activity"/>
    <property type="evidence" value="ECO:0007669"/>
    <property type="project" value="InterPro"/>
</dbReference>
<dbReference type="GO" id="GO:0051996">
    <property type="term" value="F:squalene synthase [NAD(P)H] activity"/>
    <property type="evidence" value="ECO:0007669"/>
    <property type="project" value="InterPro"/>
</dbReference>
<dbReference type="InterPro" id="IPR019845">
    <property type="entry name" value="Squalene/phytoene_synthase_CS"/>
</dbReference>
<accession>A0A381NLT6</accession>
<dbReference type="SFLD" id="SFLDG01018">
    <property type="entry name" value="Squalene/Phytoene_Synthase_Lik"/>
    <property type="match status" value="1"/>
</dbReference>
<dbReference type="PROSITE" id="PS01045">
    <property type="entry name" value="SQUALEN_PHYTOEN_SYN_2"/>
    <property type="match status" value="1"/>
</dbReference>
<dbReference type="PROSITE" id="PS01044">
    <property type="entry name" value="SQUALEN_PHYTOEN_SYN_1"/>
    <property type="match status" value="1"/>
</dbReference>
<dbReference type="CDD" id="cd00683">
    <property type="entry name" value="Trans_IPPS_HH"/>
    <property type="match status" value="1"/>
</dbReference>
<name>A0A381NLT6_9ZZZZ</name>
<reference evidence="2" key="1">
    <citation type="submission" date="2018-05" db="EMBL/GenBank/DDBJ databases">
        <authorList>
            <person name="Lanie J.A."/>
            <person name="Ng W.-L."/>
            <person name="Kazmierczak K.M."/>
            <person name="Andrzejewski T.M."/>
            <person name="Davidsen T.M."/>
            <person name="Wayne K.J."/>
            <person name="Tettelin H."/>
            <person name="Glass J.I."/>
            <person name="Rusch D."/>
            <person name="Podicherti R."/>
            <person name="Tsui H.-C.T."/>
            <person name="Winkler M.E."/>
        </authorList>
    </citation>
    <scope>NUCLEOTIDE SEQUENCE</scope>
</reference>
<dbReference type="Gene3D" id="1.10.600.10">
    <property type="entry name" value="Farnesyl Diphosphate Synthase"/>
    <property type="match status" value="1"/>
</dbReference>
<proteinExistence type="predicted"/>
<dbReference type="PANTHER" id="PTHR31480">
    <property type="entry name" value="BIFUNCTIONAL LYCOPENE CYCLASE/PHYTOENE SYNTHASE"/>
    <property type="match status" value="1"/>
</dbReference>
<protein>
    <recommendedName>
        <fullName evidence="3">Squalene synthase HpnD</fullName>
    </recommendedName>
</protein>